<dbReference type="InterPro" id="IPR013428">
    <property type="entry name" value="Membrane-bound_put_N"/>
</dbReference>
<dbReference type="InterPro" id="IPR011989">
    <property type="entry name" value="ARM-like"/>
</dbReference>
<keyword evidence="3 4" id="KW-0408">Iron</keyword>
<dbReference type="PANTHER" id="PTHR33546">
    <property type="entry name" value="LARGE, MULTIFUNCTIONAL SECRETED PROTEIN-RELATED"/>
    <property type="match status" value="1"/>
</dbReference>
<evidence type="ECO:0000313" key="7">
    <source>
        <dbReference type="Proteomes" id="UP000317318"/>
    </source>
</evidence>
<evidence type="ECO:0000259" key="5">
    <source>
        <dbReference type="PROSITE" id="PS51007"/>
    </source>
</evidence>
<dbReference type="Gene3D" id="2.120.10.30">
    <property type="entry name" value="TolB, C-terminal domain"/>
    <property type="match status" value="1"/>
</dbReference>
<organism evidence="6 7">
    <name type="scientific">Stratiformator vulcanicus</name>
    <dbReference type="NCBI Taxonomy" id="2527980"/>
    <lineage>
        <taxon>Bacteria</taxon>
        <taxon>Pseudomonadati</taxon>
        <taxon>Planctomycetota</taxon>
        <taxon>Planctomycetia</taxon>
        <taxon>Planctomycetales</taxon>
        <taxon>Planctomycetaceae</taxon>
        <taxon>Stratiformator</taxon>
    </lineage>
</organism>
<evidence type="ECO:0000256" key="2">
    <source>
        <dbReference type="ARBA" id="ARBA00022723"/>
    </source>
</evidence>
<dbReference type="OrthoDB" id="228131at2"/>
<dbReference type="KEGG" id="svp:Pan189_09140"/>
<dbReference type="Gene3D" id="1.10.760.10">
    <property type="entry name" value="Cytochrome c-like domain"/>
    <property type="match status" value="1"/>
</dbReference>
<dbReference type="Pfam" id="PF13442">
    <property type="entry name" value="Cytochrome_CBB3"/>
    <property type="match status" value="1"/>
</dbReference>
<dbReference type="Proteomes" id="UP000317318">
    <property type="component" value="Chromosome"/>
</dbReference>
<evidence type="ECO:0000256" key="3">
    <source>
        <dbReference type="ARBA" id="ARBA00023004"/>
    </source>
</evidence>
<dbReference type="InterPro" id="IPR013830">
    <property type="entry name" value="SGNH_hydro"/>
</dbReference>
<dbReference type="GO" id="GO:0009055">
    <property type="term" value="F:electron transfer activity"/>
    <property type="evidence" value="ECO:0007669"/>
    <property type="project" value="InterPro"/>
</dbReference>
<dbReference type="GO" id="GO:0020037">
    <property type="term" value="F:heme binding"/>
    <property type="evidence" value="ECO:0007669"/>
    <property type="project" value="InterPro"/>
</dbReference>
<dbReference type="SUPFAM" id="SSF52266">
    <property type="entry name" value="SGNH hydrolase"/>
    <property type="match status" value="1"/>
</dbReference>
<dbReference type="InterPro" id="IPR013427">
    <property type="entry name" value="Haem-bd_dom_put"/>
</dbReference>
<name>A0A517QY86_9PLAN</name>
<proteinExistence type="predicted"/>
<dbReference type="Gene3D" id="1.25.10.10">
    <property type="entry name" value="Leucine-rich Repeat Variant"/>
    <property type="match status" value="1"/>
</dbReference>
<dbReference type="SUPFAM" id="SSF50952">
    <property type="entry name" value="Soluble quinoprotein glucose dehydrogenase"/>
    <property type="match status" value="1"/>
</dbReference>
<dbReference type="Gene3D" id="3.40.50.1110">
    <property type="entry name" value="SGNH hydrolase"/>
    <property type="match status" value="1"/>
</dbReference>
<keyword evidence="2 4" id="KW-0479">Metal-binding</keyword>
<feature type="domain" description="Cytochrome c" evidence="5">
    <location>
        <begin position="958"/>
        <end position="1092"/>
    </location>
</feature>
<dbReference type="InterPro" id="IPR036909">
    <property type="entry name" value="Cyt_c-like_dom_sf"/>
</dbReference>
<dbReference type="GO" id="GO:0046872">
    <property type="term" value="F:metal ion binding"/>
    <property type="evidence" value="ECO:0007669"/>
    <property type="project" value="UniProtKB-KW"/>
</dbReference>
<keyword evidence="1 4" id="KW-0349">Heme</keyword>
<dbReference type="PANTHER" id="PTHR33546:SF1">
    <property type="entry name" value="LARGE, MULTIFUNCTIONAL SECRETED PROTEIN"/>
    <property type="match status" value="1"/>
</dbReference>
<evidence type="ECO:0000256" key="4">
    <source>
        <dbReference type="PROSITE-ProRule" id="PRU00433"/>
    </source>
</evidence>
<dbReference type="Pfam" id="PF23500">
    <property type="entry name" value="DUF7133"/>
    <property type="match status" value="1"/>
</dbReference>
<dbReference type="InterPro" id="IPR055557">
    <property type="entry name" value="DUF7133"/>
</dbReference>
<gene>
    <name evidence="6" type="ORF">Pan189_09140</name>
</gene>
<dbReference type="GO" id="GO:0016788">
    <property type="term" value="F:hydrolase activity, acting on ester bonds"/>
    <property type="evidence" value="ECO:0007669"/>
    <property type="project" value="UniProtKB-ARBA"/>
</dbReference>
<dbReference type="EMBL" id="CP036268">
    <property type="protein sequence ID" value="QDT36554.1"/>
    <property type="molecule type" value="Genomic_DNA"/>
</dbReference>
<dbReference type="InterPro" id="IPR011041">
    <property type="entry name" value="Quinoprot_gluc/sorb_DH_b-prop"/>
</dbReference>
<dbReference type="SUPFAM" id="SSF48371">
    <property type="entry name" value="ARM repeat"/>
    <property type="match status" value="1"/>
</dbReference>
<dbReference type="PROSITE" id="PS51007">
    <property type="entry name" value="CYTC"/>
    <property type="match status" value="1"/>
</dbReference>
<dbReference type="InterPro" id="IPR009056">
    <property type="entry name" value="Cyt_c-like_dom"/>
</dbReference>
<evidence type="ECO:0000313" key="6">
    <source>
        <dbReference type="EMBL" id="QDT36554.1"/>
    </source>
</evidence>
<dbReference type="InterPro" id="IPR011042">
    <property type="entry name" value="6-blade_b-propeller_TolB-like"/>
</dbReference>
<protein>
    <submittedName>
        <fullName evidence="6">Cytochrome c</fullName>
    </submittedName>
</protein>
<evidence type="ECO:0000256" key="1">
    <source>
        <dbReference type="ARBA" id="ARBA00022617"/>
    </source>
</evidence>
<sequence>MVRSTSLDAASNLNFEVLMIRQILLFLIATSAAFQLAPSRSAAEALVEIAPNERIALVGNGLAERMRLFGNFEAMLQSNFPEKAISVRNFGWPADEVGKQQRPNDYTHIDDPLKVYSPDRLICFFGFNESFAGPEGIDRFRRNLKHYVKESTDRLDRLAKPQFVFVSPIAYESTGDPHLPEGVEENENLALYADAMREVAAELEVPFVDLFTPTKSQFAKQPGNQYTTDGVHLNADGDLAVATLLSEALFGESSTADPKSATFEHLREAIVDKEWHHQQDYRMVNGWYVYGGRSSPFGEVNFPEEYAKIRQMVALRQERIWKIARGEKVSEEVDDSQTLPLKPVPSTFGTKTYSEPEDLRFLSPEEALGAMTVAPGYRVQTFADEERFPELANPVQINFDNKGRLWASCMPTYPQWHPNEARPNDRLLIFEDTDGDGRADDVKVFADDLHIPTGFAFWNGGVIVVDQPRLVFLKDTDGDDRADVKEVLLDGFATDDTHHAIGAFELTPGGEVLMLEGVSMSTAVETPRGPFRNHGRSTIYRYDPRTRKIEKHIQPAFANPWCATHNDWGQQFVGDGTGATQFWATPLSGKVYPGRKGIGQFVHYSGGRMRPAIGCEFLFSRHFPEEARGNYIYACVINLNGILQFEVEDEGAGYRGDRITDIVNSTDRNFRPADPQIAPDGTLYFADWHNPLIGHMQYSQRDPNRDHRHGRIYRLSAVDRPTVEPATQHGKSIEELLEQFREYEPRTRERARRELRDRDSGEVAKAIDRWAADLDETDPLYDQLLTNALWVQQGHHRVTEELAQYVLNARTPDARAAGINVVVSERAYLPTAFQMIAPLVDDDHPRVRLEVVRAMSFFPTNEAIEVALRAADKPMDEMLDYTLESTLAANESVWRRAIANGISIGSPKSKGRQILARLAGKSDYGPRATKVLKQILEGKNLRIDRKLALYDSISSMSGDHSAGAKVFKRACAACHKAGEAGAKYAPNLSDVGKRLKPAELVESILYPNAKLNPDYQTVNVLTVDGIIVTGLIVEETDEAVTVHVGADKIKKVPQDDIEEIIKVRVSSMPEKLNETMSGEEFVDLLAFLKSRRTKP</sequence>
<dbReference type="Pfam" id="PF13472">
    <property type="entry name" value="Lipase_GDSL_2"/>
    <property type="match status" value="1"/>
</dbReference>
<reference evidence="6 7" key="1">
    <citation type="submission" date="2019-02" db="EMBL/GenBank/DDBJ databases">
        <title>Deep-cultivation of Planctomycetes and their phenomic and genomic characterization uncovers novel biology.</title>
        <authorList>
            <person name="Wiegand S."/>
            <person name="Jogler M."/>
            <person name="Boedeker C."/>
            <person name="Pinto D."/>
            <person name="Vollmers J."/>
            <person name="Rivas-Marin E."/>
            <person name="Kohn T."/>
            <person name="Peeters S.H."/>
            <person name="Heuer A."/>
            <person name="Rast P."/>
            <person name="Oberbeckmann S."/>
            <person name="Bunk B."/>
            <person name="Jeske O."/>
            <person name="Meyerdierks A."/>
            <person name="Storesund J.E."/>
            <person name="Kallscheuer N."/>
            <person name="Luecker S."/>
            <person name="Lage O.M."/>
            <person name="Pohl T."/>
            <person name="Merkel B.J."/>
            <person name="Hornburger P."/>
            <person name="Mueller R.-W."/>
            <person name="Bruemmer F."/>
            <person name="Labrenz M."/>
            <person name="Spormann A.M."/>
            <person name="Op den Camp H."/>
            <person name="Overmann J."/>
            <person name="Amann R."/>
            <person name="Jetten M.S.M."/>
            <person name="Mascher T."/>
            <person name="Medema M.H."/>
            <person name="Devos D.P."/>
            <person name="Kaster A.-K."/>
            <person name="Ovreas L."/>
            <person name="Rohde M."/>
            <person name="Galperin M.Y."/>
            <person name="Jogler C."/>
        </authorList>
    </citation>
    <scope>NUCLEOTIDE SEQUENCE [LARGE SCALE GENOMIC DNA]</scope>
    <source>
        <strain evidence="6 7">Pan189</strain>
    </source>
</reference>
<dbReference type="InterPro" id="IPR016024">
    <property type="entry name" value="ARM-type_fold"/>
</dbReference>
<dbReference type="AlphaFoldDB" id="A0A517QY86"/>
<accession>A0A517QY86</accession>
<dbReference type="InterPro" id="IPR036514">
    <property type="entry name" value="SGNH_hydro_sf"/>
</dbReference>
<dbReference type="NCBIfam" id="TIGR02603">
    <property type="entry name" value="CxxCH_TIGR02603"/>
    <property type="match status" value="1"/>
</dbReference>
<keyword evidence="7" id="KW-1185">Reference proteome</keyword>
<dbReference type="CDD" id="cd01834">
    <property type="entry name" value="SGNH_hydrolase_like_2"/>
    <property type="match status" value="1"/>
</dbReference>
<dbReference type="NCBIfam" id="TIGR02604">
    <property type="entry name" value="Piru_Ver_Nterm"/>
    <property type="match status" value="1"/>
</dbReference>
<dbReference type="SUPFAM" id="SSF46626">
    <property type="entry name" value="Cytochrome c"/>
    <property type="match status" value="1"/>
</dbReference>